<evidence type="ECO:0000256" key="1">
    <source>
        <dbReference type="ARBA" id="ARBA00022723"/>
    </source>
</evidence>
<organism evidence="7 8">
    <name type="scientific">Lasiosphaeris hirsuta</name>
    <dbReference type="NCBI Taxonomy" id="260670"/>
    <lineage>
        <taxon>Eukaryota</taxon>
        <taxon>Fungi</taxon>
        <taxon>Dikarya</taxon>
        <taxon>Ascomycota</taxon>
        <taxon>Pezizomycotina</taxon>
        <taxon>Sordariomycetes</taxon>
        <taxon>Sordariomycetidae</taxon>
        <taxon>Sordariales</taxon>
        <taxon>Lasiosphaeriaceae</taxon>
        <taxon>Lasiosphaeris</taxon>
    </lineage>
</organism>
<name>A0AA40A3J5_9PEZI</name>
<keyword evidence="1" id="KW-0479">Metal-binding</keyword>
<sequence>SRPKRSQVSRACDWCRVHRVKCDSEQPCQNCRARGAQCSTTGANEIRNLPHAFREIERLRNRVKELEGELQRRDRLASGAPSASSTSSGSPQAPTAAPPADLTPTLVCLVGEELWVDDDCRRKASNVGLYIGKPQKQWFGPSSLFFFIGRMTCHLARFLEHPPADHTIHWSSTAQSFCEPTVSEQNISTDEVADTDQQATSGPYLTALQEEYFLSFFWQSYHCSYQILDETKLRELYRSLWTSSSNMKTRKSSALVDIILALCIQYDTALPLRRSPSGKHPSSAADTKDSAVSGRWYYQRCQSLLMSELECPTLSTLQCHIFCVVYLCCAGFQNMAHGTLALAVRTAHILGLHLEPPEELPRPERELRKRLWWTLYTLESKTCLKLGRPWSAPMADTTCSLPADDYQLAIQSGSAVLAGGNVTWLTYTLQLTKLVLAVRNSYLAFYHECARALHNASGGGGGGGGGSSSSPATIYDSPELLEGAAAFLQTHMAGLETFVATVPDALQTKREPGGGMPFSTAGTSDLAIETFAPLWLQRQRLFLELLYHNLSVILYRPLISFPPTSPSQPSKTPTADQCATRCVSHAVTMTRMTHQALLSETDLLKGWHEGFQWQWNAAITMVGYNLAHPLAPAAAEARAAIGMAIEVFDVFGRHFAVGARAARVVRELTAKTDFLL</sequence>
<dbReference type="AlphaFoldDB" id="A0AA40A3J5"/>
<dbReference type="InterPro" id="IPR007219">
    <property type="entry name" value="XnlR_reg_dom"/>
</dbReference>
<dbReference type="GO" id="GO:0000981">
    <property type="term" value="F:DNA-binding transcription factor activity, RNA polymerase II-specific"/>
    <property type="evidence" value="ECO:0007669"/>
    <property type="project" value="InterPro"/>
</dbReference>
<keyword evidence="8" id="KW-1185">Reference proteome</keyword>
<dbReference type="SUPFAM" id="SSF57701">
    <property type="entry name" value="Zn2/Cys6 DNA-binding domain"/>
    <property type="match status" value="1"/>
</dbReference>
<evidence type="ECO:0000313" key="8">
    <source>
        <dbReference type="Proteomes" id="UP001172102"/>
    </source>
</evidence>
<keyword evidence="2" id="KW-0805">Transcription regulation</keyword>
<dbReference type="InterPro" id="IPR051127">
    <property type="entry name" value="Fungal_SecMet_Regulators"/>
</dbReference>
<evidence type="ECO:0000259" key="6">
    <source>
        <dbReference type="PROSITE" id="PS50048"/>
    </source>
</evidence>
<evidence type="ECO:0000256" key="4">
    <source>
        <dbReference type="ARBA" id="ARBA00023242"/>
    </source>
</evidence>
<feature type="domain" description="Zn(2)-C6 fungal-type" evidence="6">
    <location>
        <begin position="11"/>
        <end position="40"/>
    </location>
</feature>
<reference evidence="7" key="1">
    <citation type="submission" date="2023-06" db="EMBL/GenBank/DDBJ databases">
        <title>Genome-scale phylogeny and comparative genomics of the fungal order Sordariales.</title>
        <authorList>
            <consortium name="Lawrence Berkeley National Laboratory"/>
            <person name="Hensen N."/>
            <person name="Bonometti L."/>
            <person name="Westerberg I."/>
            <person name="Brannstrom I.O."/>
            <person name="Guillou S."/>
            <person name="Cros-Aarteil S."/>
            <person name="Calhoun S."/>
            <person name="Haridas S."/>
            <person name="Kuo A."/>
            <person name="Mondo S."/>
            <person name="Pangilinan J."/>
            <person name="Riley R."/>
            <person name="Labutti K."/>
            <person name="Andreopoulos B."/>
            <person name="Lipzen A."/>
            <person name="Chen C."/>
            <person name="Yanf M."/>
            <person name="Daum C."/>
            <person name="Ng V."/>
            <person name="Clum A."/>
            <person name="Steindorff A."/>
            <person name="Ohm R."/>
            <person name="Martin F."/>
            <person name="Silar P."/>
            <person name="Natvig D."/>
            <person name="Lalanne C."/>
            <person name="Gautier V."/>
            <person name="Ament-Velasquez S.L."/>
            <person name="Kruys A."/>
            <person name="Hutchinson M.I."/>
            <person name="Powell A.J."/>
            <person name="Barry K."/>
            <person name="Miller A.N."/>
            <person name="Grigoriev I.V."/>
            <person name="Debuchy R."/>
            <person name="Gladieux P."/>
            <person name="Thoren M.H."/>
            <person name="Johannesson H."/>
        </authorList>
    </citation>
    <scope>NUCLEOTIDE SEQUENCE</scope>
    <source>
        <strain evidence="7">SMH4607-1</strain>
    </source>
</reference>
<evidence type="ECO:0000256" key="3">
    <source>
        <dbReference type="ARBA" id="ARBA00023163"/>
    </source>
</evidence>
<dbReference type="PROSITE" id="PS00463">
    <property type="entry name" value="ZN2_CY6_FUNGAL_1"/>
    <property type="match status" value="1"/>
</dbReference>
<dbReference type="Pfam" id="PF04082">
    <property type="entry name" value="Fungal_trans"/>
    <property type="match status" value="1"/>
</dbReference>
<dbReference type="CDD" id="cd00067">
    <property type="entry name" value="GAL4"/>
    <property type="match status" value="1"/>
</dbReference>
<dbReference type="Gene3D" id="4.10.240.10">
    <property type="entry name" value="Zn(2)-C6 fungal-type DNA-binding domain"/>
    <property type="match status" value="1"/>
</dbReference>
<comment type="caution">
    <text evidence="7">The sequence shown here is derived from an EMBL/GenBank/DDBJ whole genome shotgun (WGS) entry which is preliminary data.</text>
</comment>
<evidence type="ECO:0000313" key="7">
    <source>
        <dbReference type="EMBL" id="KAK0708612.1"/>
    </source>
</evidence>
<dbReference type="GO" id="GO:0005634">
    <property type="term" value="C:nucleus"/>
    <property type="evidence" value="ECO:0007669"/>
    <property type="project" value="TreeGrafter"/>
</dbReference>
<dbReference type="GO" id="GO:0000978">
    <property type="term" value="F:RNA polymerase II cis-regulatory region sequence-specific DNA binding"/>
    <property type="evidence" value="ECO:0007669"/>
    <property type="project" value="TreeGrafter"/>
</dbReference>
<dbReference type="SMART" id="SM00906">
    <property type="entry name" value="Fungal_trans"/>
    <property type="match status" value="1"/>
</dbReference>
<feature type="region of interest" description="Disordered" evidence="5">
    <location>
        <begin position="70"/>
        <end position="99"/>
    </location>
</feature>
<feature type="compositionally biased region" description="Low complexity" evidence="5">
    <location>
        <begin position="77"/>
        <end position="99"/>
    </location>
</feature>
<dbReference type="Proteomes" id="UP001172102">
    <property type="component" value="Unassembled WGS sequence"/>
</dbReference>
<dbReference type="InterPro" id="IPR036864">
    <property type="entry name" value="Zn2-C6_fun-type_DNA-bd_sf"/>
</dbReference>
<proteinExistence type="predicted"/>
<dbReference type="PANTHER" id="PTHR47424:SF12">
    <property type="entry name" value="TRANSCRIPTION FACTOR ASQA"/>
    <property type="match status" value="1"/>
</dbReference>
<accession>A0AA40A3J5</accession>
<feature type="non-terminal residue" evidence="7">
    <location>
        <position position="1"/>
    </location>
</feature>
<dbReference type="GO" id="GO:0008270">
    <property type="term" value="F:zinc ion binding"/>
    <property type="evidence" value="ECO:0007669"/>
    <property type="project" value="InterPro"/>
</dbReference>
<dbReference type="EMBL" id="JAUKUA010000006">
    <property type="protein sequence ID" value="KAK0708612.1"/>
    <property type="molecule type" value="Genomic_DNA"/>
</dbReference>
<feature type="non-terminal residue" evidence="7">
    <location>
        <position position="676"/>
    </location>
</feature>
<protein>
    <submittedName>
        <fullName evidence="7">Fungal-specific transcription factor domain-containing protein</fullName>
    </submittedName>
</protein>
<dbReference type="Pfam" id="PF00172">
    <property type="entry name" value="Zn_clus"/>
    <property type="match status" value="1"/>
</dbReference>
<evidence type="ECO:0000256" key="5">
    <source>
        <dbReference type="SAM" id="MobiDB-lite"/>
    </source>
</evidence>
<gene>
    <name evidence="7" type="ORF">B0H67DRAFT_470171</name>
</gene>
<dbReference type="SMART" id="SM00066">
    <property type="entry name" value="GAL4"/>
    <property type="match status" value="1"/>
</dbReference>
<evidence type="ECO:0000256" key="2">
    <source>
        <dbReference type="ARBA" id="ARBA00023015"/>
    </source>
</evidence>
<keyword evidence="4" id="KW-0539">Nucleus</keyword>
<dbReference type="CDD" id="cd12148">
    <property type="entry name" value="fungal_TF_MHR"/>
    <property type="match status" value="1"/>
</dbReference>
<dbReference type="PROSITE" id="PS50048">
    <property type="entry name" value="ZN2_CY6_FUNGAL_2"/>
    <property type="match status" value="1"/>
</dbReference>
<dbReference type="GO" id="GO:0000435">
    <property type="term" value="P:positive regulation of transcription from RNA polymerase II promoter by galactose"/>
    <property type="evidence" value="ECO:0007669"/>
    <property type="project" value="TreeGrafter"/>
</dbReference>
<dbReference type="GO" id="GO:0006351">
    <property type="term" value="P:DNA-templated transcription"/>
    <property type="evidence" value="ECO:0007669"/>
    <property type="project" value="InterPro"/>
</dbReference>
<keyword evidence="3" id="KW-0804">Transcription</keyword>
<dbReference type="InterPro" id="IPR001138">
    <property type="entry name" value="Zn2Cys6_DnaBD"/>
</dbReference>
<dbReference type="PANTHER" id="PTHR47424">
    <property type="entry name" value="REGULATORY PROTEIN GAL4"/>
    <property type="match status" value="1"/>
</dbReference>